<reference evidence="3" key="1">
    <citation type="journal article" date="2011" name="MBio">
        <title>Novel metabolic attributes of the genus Cyanothece, comprising a group of unicellular nitrogen-fixing Cyanobacteria.</title>
        <authorList>
            <person name="Bandyopadhyay A."/>
            <person name="Elvitigala T."/>
            <person name="Welsh E."/>
            <person name="Stockel J."/>
            <person name="Liberton M."/>
            <person name="Min H."/>
            <person name="Sherman L.A."/>
            <person name="Pakrasi H.B."/>
        </authorList>
    </citation>
    <scope>NUCLEOTIDE SEQUENCE [LARGE SCALE GENOMIC DNA]</scope>
    <source>
        <strain evidence="3">PCC 7822</strain>
    </source>
</reference>
<accession>E0U844</accession>
<proteinExistence type="predicted"/>
<evidence type="ECO:0000256" key="1">
    <source>
        <dbReference type="SAM" id="Phobius"/>
    </source>
</evidence>
<dbReference type="EMBL" id="CP002198">
    <property type="protein sequence ID" value="ADN17249.1"/>
    <property type="molecule type" value="Genomic_DNA"/>
</dbReference>
<feature type="transmembrane region" description="Helical" evidence="1">
    <location>
        <begin position="38"/>
        <end position="57"/>
    </location>
</feature>
<dbReference type="RefSeq" id="WP_013325287.1">
    <property type="nucleotide sequence ID" value="NC_014501.1"/>
</dbReference>
<evidence type="ECO:0000313" key="2">
    <source>
        <dbReference type="EMBL" id="ADN17249.1"/>
    </source>
</evidence>
<gene>
    <name evidence="2" type="ordered locus">Cyan7822_5370</name>
</gene>
<dbReference type="eggNOG" id="ENOG502Z88J">
    <property type="taxonomic scope" value="Bacteria"/>
</dbReference>
<sequence>MVTQSENSQPEQTVKPTYTEKTSRLQAWSQLLKSIIPFLWLAVILIVIIPLVGKFFISTSSNPPANLKPPKPAQEVVITIPNQNEIDQALVTAFQAARTEAKNFAQKELNTWVDELMTRVDNSFIPWYFNYFNQKWIEFKTPFIYLQSAVIHQINNNQPSPNQVVAEKLTEKVQTEFAKRVLRPKIAQLQLERITRETSNQYLEAIKKNVSNIQTRYHIPQGEWENYLDDIAITITDTEGNISNLSMKVILGGSTYLLAKAIIPSAAKIGSKLALSLAGKSSAKLAAKTGGTVAAKLGVEFLDPIVSIGIIVWDLWDYNHTVQVEKPILRVAILDYLQEVKNALLDNHQDSIMSAIEQLQNSIIKSP</sequence>
<keyword evidence="1" id="KW-0472">Membrane</keyword>
<keyword evidence="1" id="KW-1133">Transmembrane helix</keyword>
<dbReference type="HOGENOM" id="CLU_048723_1_0_3"/>
<dbReference type="Proteomes" id="UP000008206">
    <property type="component" value="Chromosome"/>
</dbReference>
<protein>
    <submittedName>
        <fullName evidence="2">Uncharacterized protein</fullName>
    </submittedName>
</protein>
<dbReference type="STRING" id="497965.Cyan7822_5370"/>
<evidence type="ECO:0000313" key="3">
    <source>
        <dbReference type="Proteomes" id="UP000008206"/>
    </source>
</evidence>
<keyword evidence="1" id="KW-0812">Transmembrane</keyword>
<dbReference type="KEGG" id="cyj:Cyan7822_5370"/>
<dbReference type="AlphaFoldDB" id="E0U844"/>
<name>E0U844_GLOV7</name>
<organism evidence="2 3">
    <name type="scientific">Gloeothece verrucosa (strain PCC 7822)</name>
    <name type="common">Cyanothece sp. (strain PCC 7822)</name>
    <dbReference type="NCBI Taxonomy" id="497965"/>
    <lineage>
        <taxon>Bacteria</taxon>
        <taxon>Bacillati</taxon>
        <taxon>Cyanobacteriota</taxon>
        <taxon>Cyanophyceae</taxon>
        <taxon>Oscillatoriophycideae</taxon>
        <taxon>Chroococcales</taxon>
        <taxon>Aphanothecaceae</taxon>
        <taxon>Gloeothece</taxon>
        <taxon>Gloeothece verrucosa</taxon>
    </lineage>
</organism>
<keyword evidence="3" id="KW-1185">Reference proteome</keyword>